<dbReference type="Proteomes" id="UP000242287">
    <property type="component" value="Unassembled WGS sequence"/>
</dbReference>
<keyword evidence="2" id="KW-1185">Reference proteome</keyword>
<evidence type="ECO:0008006" key="3">
    <source>
        <dbReference type="Google" id="ProtNLM"/>
    </source>
</evidence>
<dbReference type="AlphaFoldDB" id="A0A2A9NHQ2"/>
<protein>
    <recommendedName>
        <fullName evidence="3">F-box domain-containing protein</fullName>
    </recommendedName>
</protein>
<proteinExistence type="predicted"/>
<organism evidence="1 2">
    <name type="scientific">Amanita thiersii Skay4041</name>
    <dbReference type="NCBI Taxonomy" id="703135"/>
    <lineage>
        <taxon>Eukaryota</taxon>
        <taxon>Fungi</taxon>
        <taxon>Dikarya</taxon>
        <taxon>Basidiomycota</taxon>
        <taxon>Agaricomycotina</taxon>
        <taxon>Agaricomycetes</taxon>
        <taxon>Agaricomycetidae</taxon>
        <taxon>Agaricales</taxon>
        <taxon>Pluteineae</taxon>
        <taxon>Amanitaceae</taxon>
        <taxon>Amanita</taxon>
    </lineage>
</organism>
<dbReference type="EMBL" id="KZ302048">
    <property type="protein sequence ID" value="PFH48854.1"/>
    <property type="molecule type" value="Genomic_DNA"/>
</dbReference>
<reference evidence="1 2" key="1">
    <citation type="submission" date="2014-02" db="EMBL/GenBank/DDBJ databases">
        <title>Transposable element dynamics among asymbiotic and ectomycorrhizal Amanita fungi.</title>
        <authorList>
            <consortium name="DOE Joint Genome Institute"/>
            <person name="Hess J."/>
            <person name="Skrede I."/>
            <person name="Wolfe B."/>
            <person name="LaButti K."/>
            <person name="Ohm R.A."/>
            <person name="Grigoriev I.V."/>
            <person name="Pringle A."/>
        </authorList>
    </citation>
    <scope>NUCLEOTIDE SEQUENCE [LARGE SCALE GENOMIC DNA]</scope>
    <source>
        <strain evidence="1 2">SKay4041</strain>
    </source>
</reference>
<accession>A0A2A9NHQ2</accession>
<dbReference type="OrthoDB" id="5595695at2759"/>
<evidence type="ECO:0000313" key="2">
    <source>
        <dbReference type="Proteomes" id="UP000242287"/>
    </source>
</evidence>
<sequence length="514" mass="58357">MPPEIMRRIALYAIDNGVPGPPKEFYSLILTCKALHRLLATGPGDFYYRMFTQKFDERSPLRRLGKRALKEQAGSELRRRFNALKRIRQSCLDDTSLTETLWIAYTMVEDVSQINRQQLLWARLPIFLDEYVRNRLYEGSEAFGGWPLLNERNSLAIALLWLCNDKSVVEDESEASCDAMLRLLQPYVFAAFRYPMFNASSQLDKAVEISSKKHSHTTHGPYPPDSLPPSEITYLGSIPRKARVPLISLFSSLLYFTRVERVAPTIPPHLETAPCRTRTEAALLGQKGPTVEDVIDFVDNCNTRFLYLDNQDKLRHNVPSFALSQDRSYTLGLLTGRWQGSFILPFIDDYQSWLKASSIPSNFKTTGRQPLFVTLHEHYTCDRAPILPYDHEGMNTWLTSGYQWSEKEDGIEVFDNQGKYLASYKTYHPEGWEERKVADIIVTGKTDDQHAAAWGGYSIIGRIRDQMDGCGTTVMQGYVDVSQNFVGRLKGASCGIAPAGWEGVFVLCRASVAE</sequence>
<evidence type="ECO:0000313" key="1">
    <source>
        <dbReference type="EMBL" id="PFH48854.1"/>
    </source>
</evidence>
<name>A0A2A9NHQ2_9AGAR</name>
<gene>
    <name evidence="1" type="ORF">AMATHDRAFT_5434</name>
</gene>